<feature type="binding site" evidence="10">
    <location>
        <position position="223"/>
    </location>
    <ligand>
        <name>a divalent metal cation</name>
        <dbReference type="ChEBI" id="CHEBI:60240"/>
        <note>ligand shared between dimeric partners</note>
    </ligand>
</feature>
<comment type="pathway">
    <text evidence="10">Cofactor biosynthesis; pyridoxine 5'-phosphate biosynthesis; pyridoxine 5'-phosphate from D-erythrose 4-phosphate: step 4/5.</text>
</comment>
<evidence type="ECO:0000256" key="6">
    <source>
        <dbReference type="ARBA" id="ARBA00023002"/>
    </source>
</evidence>
<feature type="binding site" evidence="10">
    <location>
        <position position="148"/>
    </location>
    <ligand>
        <name>substrate</name>
    </ligand>
</feature>
<evidence type="ECO:0000256" key="10">
    <source>
        <dbReference type="HAMAP-Rule" id="MF_00536"/>
    </source>
</evidence>
<feature type="binding site" evidence="10">
    <location>
        <position position="278"/>
    </location>
    <ligand>
        <name>a divalent metal cation</name>
        <dbReference type="ChEBI" id="CHEBI:60240"/>
        <note>ligand shared between dimeric partners</note>
    </ligand>
</feature>
<evidence type="ECO:0000256" key="7">
    <source>
        <dbReference type="ARBA" id="ARBA00023027"/>
    </source>
</evidence>
<keyword evidence="6 10" id="KW-0560">Oxidoreductase</keyword>
<dbReference type="NCBIfam" id="TIGR00557">
    <property type="entry name" value="pdxA"/>
    <property type="match status" value="1"/>
</dbReference>
<evidence type="ECO:0000256" key="2">
    <source>
        <dbReference type="ARBA" id="ARBA00022723"/>
    </source>
</evidence>
<dbReference type="PANTHER" id="PTHR30004">
    <property type="entry name" value="4-HYDROXYTHREONINE-4-PHOSPHATE DEHYDROGENASE"/>
    <property type="match status" value="1"/>
</dbReference>
<comment type="catalytic activity">
    <reaction evidence="10">
        <text>4-(phosphooxy)-L-threonine + NAD(+) = 3-amino-2-oxopropyl phosphate + CO2 + NADH</text>
        <dbReference type="Rhea" id="RHEA:32275"/>
        <dbReference type="ChEBI" id="CHEBI:16526"/>
        <dbReference type="ChEBI" id="CHEBI:57279"/>
        <dbReference type="ChEBI" id="CHEBI:57540"/>
        <dbReference type="ChEBI" id="CHEBI:57945"/>
        <dbReference type="ChEBI" id="CHEBI:58452"/>
        <dbReference type="EC" id="1.1.1.262"/>
    </reaction>
</comment>
<dbReference type="PANTHER" id="PTHR30004:SF5">
    <property type="entry name" value="4-HYDROXYTHREONINE-4-PHOSPHATE DEHYDROGENASE"/>
    <property type="match status" value="1"/>
</dbReference>
<dbReference type="RefSeq" id="WP_106182902.1">
    <property type="nucleotide sequence ID" value="NZ_MUHY01000002.1"/>
</dbReference>
<comment type="cofactor">
    <cofactor evidence="10">
        <name>Zn(2+)</name>
        <dbReference type="ChEBI" id="CHEBI:29105"/>
    </cofactor>
    <cofactor evidence="10">
        <name>Mg(2+)</name>
        <dbReference type="ChEBI" id="CHEBI:18420"/>
    </cofactor>
    <cofactor evidence="10">
        <name>Co(2+)</name>
        <dbReference type="ChEBI" id="CHEBI:48828"/>
    </cofactor>
    <text evidence="10">Binds 1 divalent metal cation per subunit. Can use ions such as Zn(2+), Mg(2+) or Co(2+).</text>
</comment>
<dbReference type="EMBL" id="MUHY01000002">
    <property type="protein sequence ID" value="PSB91713.1"/>
    <property type="molecule type" value="Genomic_DNA"/>
</dbReference>
<evidence type="ECO:0000256" key="9">
    <source>
        <dbReference type="ARBA" id="ARBA00023285"/>
    </source>
</evidence>
<reference evidence="11 12" key="1">
    <citation type="journal article" date="2017" name="Front. Microbiol.">
        <title>Genome of Ca. Pandoraea novymonadis, an Endosymbiotic Bacterium of the Trypanosomatid Novymonas esmeraldas.</title>
        <authorList>
            <person name="Kostygov A.Y."/>
            <person name="Butenko A."/>
            <person name="Nenarokova A."/>
            <person name="Tashyreva D."/>
            <person name="Flegontov P."/>
            <person name="Lukes J."/>
            <person name="Yurchenko V."/>
        </authorList>
    </citation>
    <scope>NUCLEOTIDE SEQUENCE [LARGE SCALE GENOMIC DNA]</scope>
    <source>
        <strain evidence="11 12">E262</strain>
    </source>
</reference>
<name>A0ABX5FD56_9BURK</name>
<keyword evidence="9 10" id="KW-0170">Cobalt</keyword>
<keyword evidence="2 10" id="KW-0479">Metal-binding</keyword>
<dbReference type="HAMAP" id="MF_00536">
    <property type="entry name" value="PdxA"/>
    <property type="match status" value="1"/>
</dbReference>
<keyword evidence="7 10" id="KW-0520">NAD</keyword>
<sequence>MSITRPIILAITTGEPAGIGPELTLQALTTLQNKMPDVAGSNISTKEIFSSAKFCILGDPGLLSARARMLGLEDSWHRLLSSTRVQVVSHALARPVVAGQLDPANGRYVLSLLDDAIDGAMAGSYDAIVTAPLQKSTINDSGVCFIGHTEYLAERTQTCKVVMMLAGGGIRVALATTHLPLAKVPDAIHYHSLLATLKIIDLSLRRDFGITAPHILVTGLNPHAGESGYLGREEIDIITPAIDNARALGIRATGPYPADTLFQPRHLEGADCVLAMYHDQGLPVLKYKSFGVGVNITLGLPIIRTSVDHGTALDLSGTGRADSGSLIEAMRIAILMAKNRTAISMRPIPIH</sequence>
<evidence type="ECO:0000256" key="4">
    <source>
        <dbReference type="ARBA" id="ARBA00022842"/>
    </source>
</evidence>
<dbReference type="Pfam" id="PF04166">
    <property type="entry name" value="PdxA"/>
    <property type="match status" value="1"/>
</dbReference>
<evidence type="ECO:0000256" key="8">
    <source>
        <dbReference type="ARBA" id="ARBA00023096"/>
    </source>
</evidence>
<keyword evidence="4 10" id="KW-0460">Magnesium</keyword>
<keyword evidence="1 10" id="KW-0963">Cytoplasm</keyword>
<comment type="caution">
    <text evidence="11">The sequence shown here is derived from an EMBL/GenBank/DDBJ whole genome shotgun (WGS) entry which is preliminary data.</text>
</comment>
<keyword evidence="5 10" id="KW-0521">NADP</keyword>
<feature type="binding site" evidence="10">
    <location>
        <position position="178"/>
    </location>
    <ligand>
        <name>a divalent metal cation</name>
        <dbReference type="ChEBI" id="CHEBI:60240"/>
        <note>ligand shared between dimeric partners</note>
    </ligand>
</feature>
<comment type="similarity">
    <text evidence="10">Belongs to the PdxA family.</text>
</comment>
<keyword evidence="12" id="KW-1185">Reference proteome</keyword>
<dbReference type="EC" id="1.1.1.262" evidence="10"/>
<accession>A0ABX5FD56</accession>
<evidence type="ECO:0000313" key="11">
    <source>
        <dbReference type="EMBL" id="PSB91713.1"/>
    </source>
</evidence>
<organism evidence="11 12">
    <name type="scientific">Candidatus Pandoraea novymonadis</name>
    <dbReference type="NCBI Taxonomy" id="1808959"/>
    <lineage>
        <taxon>Bacteria</taxon>
        <taxon>Pseudomonadati</taxon>
        <taxon>Pseudomonadota</taxon>
        <taxon>Betaproteobacteria</taxon>
        <taxon>Burkholderiales</taxon>
        <taxon>Burkholderiaceae</taxon>
        <taxon>Pandoraea</taxon>
    </lineage>
</organism>
<dbReference type="NCBIfam" id="NF002520">
    <property type="entry name" value="PRK01909.1"/>
    <property type="match status" value="1"/>
</dbReference>
<protein>
    <recommendedName>
        <fullName evidence="10">4-hydroxythreonine-4-phosphate dehydrogenase</fullName>
        <ecNumber evidence="10">1.1.1.262</ecNumber>
    </recommendedName>
    <alternativeName>
        <fullName evidence="10">4-(phosphohydroxy)-L-threonine dehydrogenase</fullName>
    </alternativeName>
</protein>
<feature type="binding site" evidence="10">
    <location>
        <position position="286"/>
    </location>
    <ligand>
        <name>substrate</name>
    </ligand>
</feature>
<comment type="function">
    <text evidence="10">Catalyzes the NAD(P)-dependent oxidation of 4-(phosphooxy)-L-threonine (HTP) into 2-amino-3-oxo-4-(phosphooxy)butyric acid which spontaneously decarboxylates to form 3-amino-2-oxopropyl phosphate (AHAP).</text>
</comment>
<keyword evidence="8 10" id="KW-0664">Pyridoxine biosynthesis</keyword>
<feature type="binding site" evidence="10">
    <location>
        <position position="304"/>
    </location>
    <ligand>
        <name>substrate</name>
    </ligand>
</feature>
<feature type="binding site" evidence="10">
    <location>
        <position position="149"/>
    </location>
    <ligand>
        <name>substrate</name>
    </ligand>
</feature>
<evidence type="ECO:0000256" key="1">
    <source>
        <dbReference type="ARBA" id="ARBA00022490"/>
    </source>
</evidence>
<evidence type="ECO:0000313" key="12">
    <source>
        <dbReference type="Proteomes" id="UP000242660"/>
    </source>
</evidence>
<dbReference type="InterPro" id="IPR037510">
    <property type="entry name" value="PdxA"/>
</dbReference>
<evidence type="ECO:0000256" key="3">
    <source>
        <dbReference type="ARBA" id="ARBA00022833"/>
    </source>
</evidence>
<dbReference type="Proteomes" id="UP000242660">
    <property type="component" value="Unassembled WGS sequence"/>
</dbReference>
<gene>
    <name evidence="10 11" type="primary">pdxA</name>
    <name evidence="11" type="ORF">BZL35_00755</name>
</gene>
<evidence type="ECO:0000256" key="5">
    <source>
        <dbReference type="ARBA" id="ARBA00022857"/>
    </source>
</evidence>
<comment type="subcellular location">
    <subcellularLocation>
        <location evidence="10">Cytoplasm</location>
    </subcellularLocation>
</comment>
<dbReference type="Gene3D" id="3.40.718.10">
    <property type="entry name" value="Isopropylmalate Dehydrogenase"/>
    <property type="match status" value="1"/>
</dbReference>
<comment type="subunit">
    <text evidence="10">Homodimer.</text>
</comment>
<proteinExistence type="inferred from homology"/>
<dbReference type="InterPro" id="IPR005255">
    <property type="entry name" value="PdxA_fam"/>
</dbReference>
<keyword evidence="3 10" id="KW-0862">Zinc</keyword>
<comment type="miscellaneous">
    <text evidence="10">The active site is located at the dimer interface.</text>
</comment>
<feature type="binding site" evidence="10">
    <location>
        <position position="295"/>
    </location>
    <ligand>
        <name>substrate</name>
    </ligand>
</feature>
<dbReference type="SUPFAM" id="SSF53659">
    <property type="entry name" value="Isocitrate/Isopropylmalate dehydrogenase-like"/>
    <property type="match status" value="1"/>
</dbReference>